<dbReference type="Pfam" id="PF00271">
    <property type="entry name" value="Helicase_C"/>
    <property type="match status" value="1"/>
</dbReference>
<name>A0A1Y2CPM3_9FUNG</name>
<dbReference type="GO" id="GO:0003724">
    <property type="term" value="F:RNA helicase activity"/>
    <property type="evidence" value="ECO:0007669"/>
    <property type="project" value="UniProtKB-EC"/>
</dbReference>
<dbReference type="Pfam" id="PF00270">
    <property type="entry name" value="DEAD"/>
    <property type="match status" value="1"/>
</dbReference>
<keyword evidence="2 7" id="KW-0547">Nucleotide-binding</keyword>
<dbReference type="InterPro" id="IPR011545">
    <property type="entry name" value="DEAD/DEAH_box_helicase_dom"/>
</dbReference>
<evidence type="ECO:0000256" key="2">
    <source>
        <dbReference type="ARBA" id="ARBA00022741"/>
    </source>
</evidence>
<feature type="compositionally biased region" description="Low complexity" evidence="8">
    <location>
        <begin position="47"/>
        <end position="62"/>
    </location>
</feature>
<dbReference type="GO" id="GO:0003676">
    <property type="term" value="F:nucleic acid binding"/>
    <property type="evidence" value="ECO:0007669"/>
    <property type="project" value="InterPro"/>
</dbReference>
<dbReference type="CDD" id="cd18787">
    <property type="entry name" value="SF2_C_DEAD"/>
    <property type="match status" value="1"/>
</dbReference>
<feature type="domain" description="Helicase C-terminal" evidence="10">
    <location>
        <begin position="380"/>
        <end position="520"/>
    </location>
</feature>
<evidence type="ECO:0000313" key="13">
    <source>
        <dbReference type="Proteomes" id="UP000193642"/>
    </source>
</evidence>
<dbReference type="InterPro" id="IPR027417">
    <property type="entry name" value="P-loop_NTPase"/>
</dbReference>
<dbReference type="SMART" id="SM00487">
    <property type="entry name" value="DEXDc"/>
    <property type="match status" value="1"/>
</dbReference>
<comment type="caution">
    <text evidence="12">The sequence shown here is derived from an EMBL/GenBank/DDBJ whole genome shotgun (WGS) entry which is preliminary data.</text>
</comment>
<dbReference type="InterPro" id="IPR001650">
    <property type="entry name" value="Helicase_C-like"/>
</dbReference>
<evidence type="ECO:0000256" key="8">
    <source>
        <dbReference type="SAM" id="MobiDB-lite"/>
    </source>
</evidence>
<evidence type="ECO:0000256" key="7">
    <source>
        <dbReference type="RuleBase" id="RU000492"/>
    </source>
</evidence>
<dbReference type="OrthoDB" id="196131at2759"/>
<feature type="short sequence motif" description="Q motif" evidence="6">
    <location>
        <begin position="120"/>
        <end position="148"/>
    </location>
</feature>
<dbReference type="PROSITE" id="PS51195">
    <property type="entry name" value="Q_MOTIF"/>
    <property type="match status" value="1"/>
</dbReference>
<dbReference type="EMBL" id="MCGO01000010">
    <property type="protein sequence ID" value="ORY48999.1"/>
    <property type="molecule type" value="Genomic_DNA"/>
</dbReference>
<feature type="domain" description="DEAD-box RNA helicase Q" evidence="11">
    <location>
        <begin position="120"/>
        <end position="148"/>
    </location>
</feature>
<evidence type="ECO:0000256" key="5">
    <source>
        <dbReference type="ARBA" id="ARBA00022840"/>
    </source>
</evidence>
<keyword evidence="4 7" id="KW-0347">Helicase</keyword>
<keyword evidence="5 7" id="KW-0067">ATP-binding</keyword>
<accession>A0A1Y2CPM3</accession>
<protein>
    <recommendedName>
        <fullName evidence="1">RNA helicase</fullName>
        <ecNumber evidence="1">3.6.4.13</ecNumber>
    </recommendedName>
</protein>
<evidence type="ECO:0000256" key="1">
    <source>
        <dbReference type="ARBA" id="ARBA00012552"/>
    </source>
</evidence>
<evidence type="ECO:0000259" key="11">
    <source>
        <dbReference type="PROSITE" id="PS51195"/>
    </source>
</evidence>
<dbReference type="SUPFAM" id="SSF52540">
    <property type="entry name" value="P-loop containing nucleoside triphosphate hydrolases"/>
    <property type="match status" value="1"/>
</dbReference>
<dbReference type="PROSITE" id="PS51194">
    <property type="entry name" value="HELICASE_CTER"/>
    <property type="match status" value="1"/>
</dbReference>
<dbReference type="InterPro" id="IPR014014">
    <property type="entry name" value="RNA_helicase_DEAD_Q_motif"/>
</dbReference>
<evidence type="ECO:0000259" key="9">
    <source>
        <dbReference type="PROSITE" id="PS51192"/>
    </source>
</evidence>
<dbReference type="PROSITE" id="PS51192">
    <property type="entry name" value="HELICASE_ATP_BIND_1"/>
    <property type="match status" value="1"/>
</dbReference>
<gene>
    <name evidence="12" type="ORF">BCR33DRAFT_677285</name>
</gene>
<dbReference type="SMART" id="SM00490">
    <property type="entry name" value="HELICc"/>
    <property type="match status" value="1"/>
</dbReference>
<evidence type="ECO:0000256" key="3">
    <source>
        <dbReference type="ARBA" id="ARBA00022801"/>
    </source>
</evidence>
<dbReference type="GO" id="GO:0005524">
    <property type="term" value="F:ATP binding"/>
    <property type="evidence" value="ECO:0007669"/>
    <property type="project" value="UniProtKB-KW"/>
</dbReference>
<dbReference type="Gene3D" id="3.40.50.300">
    <property type="entry name" value="P-loop containing nucleotide triphosphate hydrolases"/>
    <property type="match status" value="2"/>
</dbReference>
<dbReference type="InterPro" id="IPR000629">
    <property type="entry name" value="RNA-helicase_DEAD-box_CS"/>
</dbReference>
<sequence>MNSSFDATKEEADEWADAPPVIGWRAPAKTEAPTRVTSSTWTDGYDQPTPIQTHTPTPTPIQQTTKLETDEFYSDPNICARDLAKEARLFSAKHESGINFDAYASVSVKVDGANPPGPIDNFDDPLLHPLLRFNSKLAGYSTPTPVQRHAIAIVSAGRDLIASAQTGSGKTVAFLFPILSKNLFDGPSDIHTEEYESRDRVSIPVTLILAPTRELAIQIHEEVVKFTYRSWIKSVVCFGGQPIDIQTRKLARGCDILVATPGRLVDLIERGSVDVKNIRYLVLDEADRMLDMGFGYQVRRILGEEDMHERRQTLLFSATFPANLQNITMLYMSNYLFLTIGRINAANTNITQQIICVDSLNDKKSHLLDLLATKYPLENQPPSTHFLLTLIFVRSKNVADEIANYLLDNNYDANSIHGGRDQQERTAALDAFKKGISPILVATDIASRGLDVPNVGLVVNFDLPRDSVDDYVHRIGRTGRAGNVGLAVSFYVPGRESEALRVGLCKCLTESGQEVPPFIR</sequence>
<dbReference type="PANTHER" id="PTHR47958">
    <property type="entry name" value="ATP-DEPENDENT RNA HELICASE DBP3"/>
    <property type="match status" value="1"/>
</dbReference>
<dbReference type="STRING" id="329046.A0A1Y2CPM3"/>
<comment type="similarity">
    <text evidence="7">Belongs to the DEAD box helicase family.</text>
</comment>
<keyword evidence="13" id="KW-1185">Reference proteome</keyword>
<organism evidence="12 13">
    <name type="scientific">Rhizoclosmatium globosum</name>
    <dbReference type="NCBI Taxonomy" id="329046"/>
    <lineage>
        <taxon>Eukaryota</taxon>
        <taxon>Fungi</taxon>
        <taxon>Fungi incertae sedis</taxon>
        <taxon>Chytridiomycota</taxon>
        <taxon>Chytridiomycota incertae sedis</taxon>
        <taxon>Chytridiomycetes</taxon>
        <taxon>Chytridiales</taxon>
        <taxon>Chytriomycetaceae</taxon>
        <taxon>Rhizoclosmatium</taxon>
    </lineage>
</organism>
<feature type="domain" description="Helicase ATP-binding" evidence="9">
    <location>
        <begin position="151"/>
        <end position="338"/>
    </location>
</feature>
<dbReference type="EC" id="3.6.4.13" evidence="1"/>
<evidence type="ECO:0000259" key="10">
    <source>
        <dbReference type="PROSITE" id="PS51194"/>
    </source>
</evidence>
<evidence type="ECO:0000256" key="4">
    <source>
        <dbReference type="ARBA" id="ARBA00022806"/>
    </source>
</evidence>
<evidence type="ECO:0000256" key="6">
    <source>
        <dbReference type="PROSITE-ProRule" id="PRU00552"/>
    </source>
</evidence>
<feature type="region of interest" description="Disordered" evidence="8">
    <location>
        <begin position="29"/>
        <end position="62"/>
    </location>
</feature>
<reference evidence="12 13" key="1">
    <citation type="submission" date="2016-07" db="EMBL/GenBank/DDBJ databases">
        <title>Pervasive Adenine N6-methylation of Active Genes in Fungi.</title>
        <authorList>
            <consortium name="DOE Joint Genome Institute"/>
            <person name="Mondo S.J."/>
            <person name="Dannebaum R.O."/>
            <person name="Kuo R.C."/>
            <person name="Labutti K."/>
            <person name="Haridas S."/>
            <person name="Kuo A."/>
            <person name="Salamov A."/>
            <person name="Ahrendt S.R."/>
            <person name="Lipzen A."/>
            <person name="Sullivan W."/>
            <person name="Andreopoulos W.B."/>
            <person name="Clum A."/>
            <person name="Lindquist E."/>
            <person name="Daum C."/>
            <person name="Ramamoorthy G.K."/>
            <person name="Gryganskyi A."/>
            <person name="Culley D."/>
            <person name="Magnuson J.K."/>
            <person name="James T.Y."/>
            <person name="O'Malley M.A."/>
            <person name="Stajich J.E."/>
            <person name="Spatafora J.W."/>
            <person name="Visel A."/>
            <person name="Grigoriev I.V."/>
        </authorList>
    </citation>
    <scope>NUCLEOTIDE SEQUENCE [LARGE SCALE GENOMIC DNA]</scope>
    <source>
        <strain evidence="12 13">JEL800</strain>
    </source>
</reference>
<keyword evidence="3 7" id="KW-0378">Hydrolase</keyword>
<dbReference type="InterPro" id="IPR014001">
    <property type="entry name" value="Helicase_ATP-bd"/>
</dbReference>
<dbReference type="PROSITE" id="PS00039">
    <property type="entry name" value="DEAD_ATP_HELICASE"/>
    <property type="match status" value="1"/>
</dbReference>
<dbReference type="AlphaFoldDB" id="A0A1Y2CPM3"/>
<dbReference type="Proteomes" id="UP000193642">
    <property type="component" value="Unassembled WGS sequence"/>
</dbReference>
<dbReference type="GO" id="GO:0016787">
    <property type="term" value="F:hydrolase activity"/>
    <property type="evidence" value="ECO:0007669"/>
    <property type="project" value="UniProtKB-KW"/>
</dbReference>
<evidence type="ECO:0000313" key="12">
    <source>
        <dbReference type="EMBL" id="ORY48999.1"/>
    </source>
</evidence>
<proteinExistence type="inferred from homology"/>